<keyword evidence="4" id="KW-0508">mRNA splicing</keyword>
<evidence type="ECO:0000256" key="3">
    <source>
        <dbReference type="ARBA" id="ARBA00022664"/>
    </source>
</evidence>
<dbReference type="InterPro" id="IPR045347">
    <property type="entry name" value="HIND"/>
</dbReference>
<dbReference type="CTD" id="9092"/>
<accession>A0A8B7Y5J3</accession>
<feature type="region of interest" description="Disordered" evidence="7">
    <location>
        <begin position="790"/>
        <end position="816"/>
    </location>
</feature>
<feature type="compositionally biased region" description="Acidic residues" evidence="7">
    <location>
        <begin position="462"/>
        <end position="503"/>
    </location>
</feature>
<feature type="region of interest" description="Disordered" evidence="7">
    <location>
        <begin position="534"/>
        <end position="556"/>
    </location>
</feature>
<reference evidence="9" key="1">
    <citation type="submission" date="2025-08" db="UniProtKB">
        <authorList>
            <consortium name="RefSeq"/>
        </authorList>
    </citation>
    <scope>IDENTIFICATION</scope>
</reference>
<dbReference type="PANTHER" id="PTHR14152:SF5">
    <property type="entry name" value="U4_U6.U5 TRI-SNRNP-ASSOCIATED PROTEIN 1"/>
    <property type="match status" value="1"/>
</dbReference>
<dbReference type="Pfam" id="PF19252">
    <property type="entry name" value="HIND"/>
    <property type="match status" value="1"/>
</dbReference>
<keyword evidence="6" id="KW-0175">Coiled coil</keyword>
<feature type="compositionally biased region" description="Basic residues" evidence="7">
    <location>
        <begin position="71"/>
        <end position="82"/>
    </location>
</feature>
<proteinExistence type="inferred from homology"/>
<dbReference type="GO" id="GO:0045292">
    <property type="term" value="P:mRNA cis splicing, via spliceosome"/>
    <property type="evidence" value="ECO:0007669"/>
    <property type="project" value="TreeGrafter"/>
</dbReference>
<evidence type="ECO:0000256" key="7">
    <source>
        <dbReference type="SAM" id="MobiDB-lite"/>
    </source>
</evidence>
<dbReference type="InterPro" id="IPR005011">
    <property type="entry name" value="SNU66/SART1"/>
</dbReference>
<dbReference type="GO" id="GO:0000481">
    <property type="term" value="P:maturation of 5S rRNA"/>
    <property type="evidence" value="ECO:0007669"/>
    <property type="project" value="TreeGrafter"/>
</dbReference>
<feature type="compositionally biased region" description="Basic and acidic residues" evidence="7">
    <location>
        <begin position="184"/>
        <end position="206"/>
    </location>
</feature>
<dbReference type="RefSeq" id="XP_022087615.1">
    <property type="nucleotide sequence ID" value="XM_022231923.1"/>
</dbReference>
<comment type="similarity">
    <text evidence="2">Belongs to the SNU66/SART1 family.</text>
</comment>
<evidence type="ECO:0000313" key="8">
    <source>
        <dbReference type="Proteomes" id="UP000694845"/>
    </source>
</evidence>
<evidence type="ECO:0000256" key="6">
    <source>
        <dbReference type="SAM" id="Coils"/>
    </source>
</evidence>
<dbReference type="PANTHER" id="PTHR14152">
    <property type="entry name" value="SQUAMOUS CELL CARCINOMA ANTIGEN RECOGNISED BY CYTOTOXIC T LYMPHOCYTES"/>
    <property type="match status" value="1"/>
</dbReference>
<gene>
    <name evidence="9" type="primary">LOC110977631</name>
</gene>
<evidence type="ECO:0000256" key="5">
    <source>
        <dbReference type="ARBA" id="ARBA00023242"/>
    </source>
</evidence>
<dbReference type="Pfam" id="PF03343">
    <property type="entry name" value="SART-1"/>
    <property type="match status" value="1"/>
</dbReference>
<keyword evidence="5" id="KW-0539">Nucleus</keyword>
<evidence type="ECO:0000256" key="4">
    <source>
        <dbReference type="ARBA" id="ARBA00023187"/>
    </source>
</evidence>
<keyword evidence="8" id="KW-1185">Reference proteome</keyword>
<feature type="compositionally biased region" description="Basic and acidic residues" evidence="7">
    <location>
        <begin position="23"/>
        <end position="40"/>
    </location>
</feature>
<feature type="coiled-coil region" evidence="6">
    <location>
        <begin position="215"/>
        <end position="271"/>
    </location>
</feature>
<dbReference type="AlphaFoldDB" id="A0A8B7Y5J3"/>
<feature type="compositionally biased region" description="Basic residues" evidence="7">
    <location>
        <begin position="41"/>
        <end position="56"/>
    </location>
</feature>
<dbReference type="OrthoDB" id="5583at2759"/>
<dbReference type="GO" id="GO:0046540">
    <property type="term" value="C:U4/U6 x U5 tri-snRNP complex"/>
    <property type="evidence" value="ECO:0007669"/>
    <property type="project" value="InterPro"/>
</dbReference>
<dbReference type="GeneID" id="110977631"/>
<protein>
    <submittedName>
        <fullName evidence="9">U4/U6.U5 tri-snRNP-associated protein 1-like</fullName>
    </submittedName>
</protein>
<dbReference type="KEGG" id="aplc:110977631"/>
<dbReference type="Proteomes" id="UP000694845">
    <property type="component" value="Unplaced"/>
</dbReference>
<dbReference type="OMA" id="KRRDYTG"/>
<feature type="region of interest" description="Disordered" evidence="7">
    <location>
        <begin position="137"/>
        <end position="156"/>
    </location>
</feature>
<feature type="compositionally biased region" description="Polar residues" evidence="7">
    <location>
        <begin position="805"/>
        <end position="816"/>
    </location>
</feature>
<comment type="subcellular location">
    <subcellularLocation>
        <location evidence="1">Nucleus</location>
    </subcellularLocation>
</comment>
<feature type="region of interest" description="Disordered" evidence="7">
    <location>
        <begin position="165"/>
        <end position="206"/>
    </location>
</feature>
<keyword evidence="3" id="KW-0507">mRNA processing</keyword>
<evidence type="ECO:0000313" key="9">
    <source>
        <dbReference type="RefSeq" id="XP_022087615.1"/>
    </source>
</evidence>
<evidence type="ECO:0000256" key="1">
    <source>
        <dbReference type="ARBA" id="ARBA00004123"/>
    </source>
</evidence>
<feature type="region of interest" description="Disordered" evidence="7">
    <location>
        <begin position="1"/>
        <end position="98"/>
    </location>
</feature>
<organism evidence="8 9">
    <name type="scientific">Acanthaster planci</name>
    <name type="common">Crown-of-thorns starfish</name>
    <dbReference type="NCBI Taxonomy" id="133434"/>
    <lineage>
        <taxon>Eukaryota</taxon>
        <taxon>Metazoa</taxon>
        <taxon>Echinodermata</taxon>
        <taxon>Eleutherozoa</taxon>
        <taxon>Asterozoa</taxon>
        <taxon>Asteroidea</taxon>
        <taxon>Valvatacea</taxon>
        <taxon>Valvatida</taxon>
        <taxon>Acanthasteridae</taxon>
        <taxon>Acanthaster</taxon>
    </lineage>
</organism>
<sequence>MGSSKKHKDREKDEKRHKHKRDKDKDRDRDERSKESSRDHREKKRHKHRHRRSRSRSPRDERGGDADKRDRHERKKKHKRDRRDRSSSDEAGLVPDTFENEVFQLVKEEIAWESKKTASSTDAGAAGGNVKAEKDAVSVGDATGGGGHVESLSIGETNKIRAKLGLPPLKVEGNTSQPAGEGGDAAKKEGGDVHKPATNLGEKRKAEEMKAKLALIKEKRKINQKLQKVKKLADQEDDLDDVTAWVERSRKNQLERDMAAKRARMLEEMDEEFGIGALVENEFAPKKDDVYSSKDIHDLKVLHSVSAFKEGKNVILTLKDADVLAEDEDELMNVNILDDEKAAKNVELRKKKKDYRPYEDDTFDEYGMLKQRDVLTKYDEEIEGPKVESFRLGGSISAYDDEEKRLERIRESLKAQASRMPLWEFSLRKGRQCQPSCGGRRRQRPAEDSIMDNGETVLTEGQGDEEPMDMDVDLPDIEQSEIMGPDEDDELYGGPPVEDEAEQELQMVLSKARKLKQKKSKTQAKVEEKIAKEVSKIKQEPADTDSTAPSELPLLDPSGPTACKGINITLNSTSEFCRTLGEIPTYGLAGNREEDEEELLDFERDTLEMENLGGDAGKEGWSTVNLEQEGITYTGDVAGPVLEEEPTVQTGIAGALNLAVKKGYIETEFIKAPLKSKKGEDLEAKNFTVEDKNYNDIDAKYNKHDRYRGPLADFKEKDSYKPDVQLKYVDDKGREINQKEAFRILSHRFHGKGSGKMKTDKRAKKQMEIEAMKKMSSTDTPLNTVAMMKQKQQQTQSPYILLSGGSKSLTANTLAK</sequence>
<feature type="compositionally biased region" description="Basic and acidic residues" evidence="7">
    <location>
        <begin position="57"/>
        <end position="70"/>
    </location>
</feature>
<feature type="region of interest" description="Disordered" evidence="7">
    <location>
        <begin position="431"/>
        <end position="503"/>
    </location>
</feature>
<name>A0A8B7Y5J3_ACAPL</name>
<feature type="compositionally biased region" description="Basic residues" evidence="7">
    <location>
        <begin position="1"/>
        <end position="22"/>
    </location>
</feature>
<evidence type="ECO:0000256" key="2">
    <source>
        <dbReference type="ARBA" id="ARBA00006076"/>
    </source>
</evidence>